<proteinExistence type="predicted"/>
<comment type="caution">
    <text evidence="1">The sequence shown here is derived from an EMBL/GenBank/DDBJ whole genome shotgun (WGS) entry which is preliminary data.</text>
</comment>
<name>A0ABW6JH60_STRCE</name>
<keyword evidence="2" id="KW-1185">Reference proteome</keyword>
<sequence>MDHADAAVDAREAVPGRESRVFVERRFHGSDMLGFQTAFDVTGDPAFALAGTRRDLALAPMGPRAAAR</sequence>
<dbReference type="Proteomes" id="UP001600650">
    <property type="component" value="Unassembled WGS sequence"/>
</dbReference>
<accession>A0ABW6JH60</accession>
<dbReference type="EMBL" id="JBHVBU010000024">
    <property type="protein sequence ID" value="MFE7963665.1"/>
    <property type="molecule type" value="Genomic_DNA"/>
</dbReference>
<protein>
    <submittedName>
        <fullName evidence="1">Uncharacterized protein</fullName>
    </submittedName>
</protein>
<organism evidence="1 2">
    <name type="scientific">Streptomyces cellulosae</name>
    <dbReference type="NCBI Taxonomy" id="1968"/>
    <lineage>
        <taxon>Bacteria</taxon>
        <taxon>Bacillati</taxon>
        <taxon>Actinomycetota</taxon>
        <taxon>Actinomycetes</taxon>
        <taxon>Kitasatosporales</taxon>
        <taxon>Streptomycetaceae</taxon>
        <taxon>Streptomyces</taxon>
    </lineage>
</organism>
<evidence type="ECO:0000313" key="2">
    <source>
        <dbReference type="Proteomes" id="UP001600650"/>
    </source>
</evidence>
<reference evidence="1 2" key="1">
    <citation type="submission" date="2024-09" db="EMBL/GenBank/DDBJ databases">
        <title>The Natural Products Discovery Center: Release of the First 8490 Sequenced Strains for Exploring Actinobacteria Biosynthetic Diversity.</title>
        <authorList>
            <person name="Kalkreuter E."/>
            <person name="Kautsar S.A."/>
            <person name="Yang D."/>
            <person name="Bader C.D."/>
            <person name="Teijaro C.N."/>
            <person name="Fluegel L."/>
            <person name="Davis C.M."/>
            <person name="Simpson J.R."/>
            <person name="Lauterbach L."/>
            <person name="Steele A.D."/>
            <person name="Gui C."/>
            <person name="Meng S."/>
            <person name="Li G."/>
            <person name="Viehrig K."/>
            <person name="Ye F."/>
            <person name="Su P."/>
            <person name="Kiefer A.F."/>
            <person name="Nichols A."/>
            <person name="Cepeda A.J."/>
            <person name="Yan W."/>
            <person name="Fan B."/>
            <person name="Jiang Y."/>
            <person name="Adhikari A."/>
            <person name="Zheng C.-J."/>
            <person name="Schuster L."/>
            <person name="Cowan T.M."/>
            <person name="Smanski M.J."/>
            <person name="Chevrette M.G."/>
            <person name="De Carvalho L.P.S."/>
            <person name="Shen B."/>
        </authorList>
    </citation>
    <scope>NUCLEOTIDE SEQUENCE [LARGE SCALE GENOMIC DNA]</scope>
    <source>
        <strain evidence="1 2">NPDC057399</strain>
    </source>
</reference>
<evidence type="ECO:0000313" key="1">
    <source>
        <dbReference type="EMBL" id="MFE7963665.1"/>
    </source>
</evidence>
<gene>
    <name evidence="1" type="ORF">ACFU0X_11515</name>
</gene>
<dbReference type="RefSeq" id="WP_381726342.1">
    <property type="nucleotide sequence ID" value="NZ_JBHVBU010000024.1"/>
</dbReference>